<evidence type="ECO:0000256" key="6">
    <source>
        <dbReference type="ARBA" id="ARBA00023014"/>
    </source>
</evidence>
<dbReference type="GO" id="GO:0051536">
    <property type="term" value="F:iron-sulfur cluster binding"/>
    <property type="evidence" value="ECO:0007669"/>
    <property type="project" value="UniProtKB-KW"/>
</dbReference>
<gene>
    <name evidence="11" type="ORF">HNQ34_001978</name>
</gene>
<keyword evidence="5 9" id="KW-0408">Iron</keyword>
<dbReference type="Pfam" id="PF01930">
    <property type="entry name" value="Cas_Cas4"/>
    <property type="match status" value="1"/>
</dbReference>
<evidence type="ECO:0000256" key="5">
    <source>
        <dbReference type="ARBA" id="ARBA00023004"/>
    </source>
</evidence>
<dbReference type="Gene3D" id="3.90.320.10">
    <property type="match status" value="1"/>
</dbReference>
<accession>A0A7W8IQK5</accession>
<dbReference type="GO" id="GO:0004527">
    <property type="term" value="F:exonuclease activity"/>
    <property type="evidence" value="ECO:0007669"/>
    <property type="project" value="UniProtKB-KW"/>
</dbReference>
<dbReference type="InterPro" id="IPR022765">
    <property type="entry name" value="Dna2/Cas4_DUF83"/>
</dbReference>
<evidence type="ECO:0000313" key="11">
    <source>
        <dbReference type="EMBL" id="MBB5324880.1"/>
    </source>
</evidence>
<evidence type="ECO:0000259" key="10">
    <source>
        <dbReference type="Pfam" id="PF01930"/>
    </source>
</evidence>
<keyword evidence="4 9" id="KW-0269">Exonuclease</keyword>
<dbReference type="GO" id="GO:0046872">
    <property type="term" value="F:metal ion binding"/>
    <property type="evidence" value="ECO:0007669"/>
    <property type="project" value="UniProtKB-KW"/>
</dbReference>
<dbReference type="EC" id="3.1.12.1" evidence="9"/>
<dbReference type="GO" id="GO:0051607">
    <property type="term" value="P:defense response to virus"/>
    <property type="evidence" value="ECO:0007669"/>
    <property type="project" value="UniProtKB-KW"/>
</dbReference>
<keyword evidence="8 9" id="KW-0464">Manganese</keyword>
<dbReference type="PANTHER" id="PTHR37168">
    <property type="entry name" value="CRISPR-ASSOCIATED EXONUCLEASE CAS4"/>
    <property type="match status" value="1"/>
</dbReference>
<dbReference type="EMBL" id="JACHEP010000009">
    <property type="protein sequence ID" value="MBB5324880.1"/>
    <property type="molecule type" value="Genomic_DNA"/>
</dbReference>
<sequence>MSMISGVQMQYYKVCKRKLWLFSKGIAMENEHERVVEGKILHERAYPRLEEREILVDDSFKLDALDGEYIREIKLSSKMSDADRFQMLYYLYELKKRGVKKKGLISYTKERKTEEVELTEKDEKAIERAIKEIYAIVHSSSPPRLKKLPYCTKCAYYEFCFALEGDD</sequence>
<comment type="function">
    <text evidence="9">CRISPR (clustered regularly interspaced short palindromic repeat) is an adaptive immune system that provides protection against mobile genetic elements (viruses, transposable elements and conjugative plasmids). CRISPR clusters contain sequences complementary to antecedent mobile elements and target invading nucleic acids. CRISPR clusters are transcribed and processed into CRISPR RNA (crRNA).</text>
</comment>
<evidence type="ECO:0000256" key="1">
    <source>
        <dbReference type="ARBA" id="ARBA00022722"/>
    </source>
</evidence>
<keyword evidence="6 9" id="KW-0411">Iron-sulfur</keyword>
<comment type="cofactor">
    <cofactor evidence="9">
        <name>iron-sulfur cluster</name>
        <dbReference type="ChEBI" id="CHEBI:30408"/>
    </cofactor>
</comment>
<dbReference type="NCBIfam" id="TIGR00372">
    <property type="entry name" value="cas4"/>
    <property type="match status" value="1"/>
</dbReference>
<keyword evidence="2 9" id="KW-0479">Metal-binding</keyword>
<evidence type="ECO:0000256" key="2">
    <source>
        <dbReference type="ARBA" id="ARBA00022723"/>
    </source>
</evidence>
<dbReference type="InterPro" id="IPR013343">
    <property type="entry name" value="CRISPR-assoc_prot_Cas4"/>
</dbReference>
<keyword evidence="3 9" id="KW-0378">Hydrolase</keyword>
<dbReference type="InterPro" id="IPR011604">
    <property type="entry name" value="PDDEXK-like_dom_sf"/>
</dbReference>
<dbReference type="AlphaFoldDB" id="A0A7W8IQK5"/>
<name>A0A7W8IQK5_9BACL</name>
<evidence type="ECO:0000256" key="8">
    <source>
        <dbReference type="ARBA" id="ARBA00023211"/>
    </source>
</evidence>
<organism evidence="11 12">
    <name type="scientific">Anoxybacteroides tepidamans</name>
    <dbReference type="NCBI Taxonomy" id="265948"/>
    <lineage>
        <taxon>Bacteria</taxon>
        <taxon>Bacillati</taxon>
        <taxon>Bacillota</taxon>
        <taxon>Bacilli</taxon>
        <taxon>Bacillales</taxon>
        <taxon>Anoxybacillaceae</taxon>
        <taxon>Anoxybacteroides</taxon>
    </lineage>
</organism>
<protein>
    <recommendedName>
        <fullName evidence="9">CRISPR-associated exonuclease Cas4</fullName>
        <ecNumber evidence="9">3.1.12.1</ecNumber>
    </recommendedName>
</protein>
<dbReference type="PANTHER" id="PTHR37168:SF1">
    <property type="entry name" value="CRISPR-ASSOCIATED EXONUCLEASE CAS4"/>
    <property type="match status" value="1"/>
</dbReference>
<reference evidence="11 12" key="1">
    <citation type="submission" date="2020-08" db="EMBL/GenBank/DDBJ databases">
        <title>Genomic Encyclopedia of Type Strains, Phase IV (KMG-IV): sequencing the most valuable type-strain genomes for metagenomic binning, comparative biology and taxonomic classification.</title>
        <authorList>
            <person name="Goeker M."/>
        </authorList>
    </citation>
    <scope>NUCLEOTIDE SEQUENCE [LARGE SCALE GENOMIC DNA]</scope>
    <source>
        <strain evidence="11 12">DSM 16325</strain>
    </source>
</reference>
<comment type="caution">
    <text evidence="11">The sequence shown here is derived from an EMBL/GenBank/DDBJ whole genome shotgun (WGS) entry which is preliminary data.</text>
</comment>
<keyword evidence="12" id="KW-1185">Reference proteome</keyword>
<evidence type="ECO:0000256" key="7">
    <source>
        <dbReference type="ARBA" id="ARBA00023118"/>
    </source>
</evidence>
<evidence type="ECO:0000256" key="4">
    <source>
        <dbReference type="ARBA" id="ARBA00022839"/>
    </source>
</evidence>
<feature type="domain" description="DUF83" evidence="10">
    <location>
        <begin position="6"/>
        <end position="161"/>
    </location>
</feature>
<evidence type="ECO:0000256" key="3">
    <source>
        <dbReference type="ARBA" id="ARBA00022801"/>
    </source>
</evidence>
<keyword evidence="1 9" id="KW-0540">Nuclease</keyword>
<keyword evidence="7 9" id="KW-0051">Antiviral defense</keyword>
<proteinExistence type="inferred from homology"/>
<dbReference type="Proteomes" id="UP000520011">
    <property type="component" value="Unassembled WGS sequence"/>
</dbReference>
<evidence type="ECO:0000313" key="12">
    <source>
        <dbReference type="Proteomes" id="UP000520011"/>
    </source>
</evidence>
<comment type="cofactor">
    <cofactor evidence="9">
        <name>Mg(2+)</name>
        <dbReference type="ChEBI" id="CHEBI:18420"/>
    </cofactor>
    <cofactor evidence="9">
        <name>Mn(2+)</name>
        <dbReference type="ChEBI" id="CHEBI:29035"/>
    </cofactor>
    <text evidence="9">Mg(2+) or Mn(2+) required for ssDNA cleavage activity.</text>
</comment>
<comment type="similarity">
    <text evidence="9">Belongs to the CRISPR-associated exonuclease Cas4 family.</text>
</comment>
<evidence type="ECO:0000256" key="9">
    <source>
        <dbReference type="RuleBase" id="RU365022"/>
    </source>
</evidence>